<name>A0A9N8HII1_9STRA</name>
<feature type="compositionally biased region" description="Polar residues" evidence="1">
    <location>
        <begin position="305"/>
        <end position="316"/>
    </location>
</feature>
<feature type="signal peptide" evidence="2">
    <location>
        <begin position="1"/>
        <end position="21"/>
    </location>
</feature>
<feature type="region of interest" description="Disordered" evidence="1">
    <location>
        <begin position="913"/>
        <end position="1071"/>
    </location>
</feature>
<gene>
    <name evidence="3" type="ORF">SEMRO_502_G155600.1</name>
</gene>
<dbReference type="Gene3D" id="3.50.70.10">
    <property type="match status" value="1"/>
</dbReference>
<protein>
    <submittedName>
        <fullName evidence="3">Uncharacterized protein</fullName>
    </submittedName>
</protein>
<feature type="compositionally biased region" description="Basic and acidic residues" evidence="1">
    <location>
        <begin position="913"/>
        <end position="923"/>
    </location>
</feature>
<dbReference type="EMBL" id="CAICTM010000501">
    <property type="protein sequence ID" value="CAB9511768.1"/>
    <property type="molecule type" value="Genomic_DNA"/>
</dbReference>
<feature type="region of interest" description="Disordered" evidence="1">
    <location>
        <begin position="305"/>
        <end position="355"/>
    </location>
</feature>
<dbReference type="PANTHER" id="PTHR47284:SF3">
    <property type="entry name" value="FATTY-ACID-BINDING PROTEIN 2"/>
    <property type="match status" value="1"/>
</dbReference>
<feature type="region of interest" description="Disordered" evidence="1">
    <location>
        <begin position="72"/>
        <end position="114"/>
    </location>
</feature>
<dbReference type="InterPro" id="IPR016088">
    <property type="entry name" value="Chalcone_isomerase_3-sand"/>
</dbReference>
<keyword evidence="2" id="KW-0732">Signal</keyword>
<dbReference type="OrthoDB" id="18193at2759"/>
<evidence type="ECO:0000256" key="1">
    <source>
        <dbReference type="SAM" id="MobiDB-lite"/>
    </source>
</evidence>
<feature type="compositionally biased region" description="Basic and acidic residues" evidence="1">
    <location>
        <begin position="335"/>
        <end position="351"/>
    </location>
</feature>
<keyword evidence="4" id="KW-1185">Reference proteome</keyword>
<organism evidence="3 4">
    <name type="scientific">Seminavis robusta</name>
    <dbReference type="NCBI Taxonomy" id="568900"/>
    <lineage>
        <taxon>Eukaryota</taxon>
        <taxon>Sar</taxon>
        <taxon>Stramenopiles</taxon>
        <taxon>Ochrophyta</taxon>
        <taxon>Bacillariophyta</taxon>
        <taxon>Bacillariophyceae</taxon>
        <taxon>Bacillariophycidae</taxon>
        <taxon>Naviculales</taxon>
        <taxon>Naviculaceae</taxon>
        <taxon>Seminavis</taxon>
    </lineage>
</organism>
<accession>A0A9N8HII1</accession>
<evidence type="ECO:0000256" key="2">
    <source>
        <dbReference type="SAM" id="SignalP"/>
    </source>
</evidence>
<dbReference type="Gene3D" id="1.10.890.20">
    <property type="match status" value="1"/>
</dbReference>
<dbReference type="AlphaFoldDB" id="A0A9N8HII1"/>
<dbReference type="PANTHER" id="PTHR47284">
    <property type="entry name" value="FATTY-ACID-BINDING PROTEIN 2"/>
    <property type="match status" value="1"/>
</dbReference>
<feature type="compositionally biased region" description="Basic and acidic residues" evidence="1">
    <location>
        <begin position="317"/>
        <end position="327"/>
    </location>
</feature>
<feature type="chain" id="PRO_5040300892" evidence="2">
    <location>
        <begin position="22"/>
        <end position="1071"/>
    </location>
</feature>
<feature type="region of interest" description="Disordered" evidence="1">
    <location>
        <begin position="371"/>
        <end position="435"/>
    </location>
</feature>
<sequence>MKTRSSRFFIILLHLLGVSNHHLPSWYYDYLTNTSASERSSFYSGIRGVHPHSITLERLDLREVGGLDGVDWLGDHRGDQEQQQSLSQSSDSAAAATTTTTQETREPFWLQDSRDGKCLGPSGGFSECGDATLWFILRRGTQRKSLRMGPFGVEEVLERADPEEPYRYALQIVDNDYDGASTISVETSASMTSSRFFSWRHQRQRRQQKDCLVPAPKSRRRHGALELGSCGKQKTAWSWRVDPQGFLYLPNDVSHTNGRECLRRSSTGSSAVLSACQDNGSEADSQHHEQQRLVQFSLVRYHATANPSVAPSNNNKVRPEQKKEKQAETSNRPSKPREGLPSTKDKAHSHASDPVAHSPIFEMNLAGRPLRSAIPTPQDRKDAQSQPFAALKDTNPILFVGKTQPEQSNPSKEAASSDPRATTPPPQPSVSSLGKLRKIEMNPYIAASQDEIWVDPLTGLQYPTDLCKYLGHDRRESGRHTLVGVGQFMKTMLKIKVYGIALYVSKRDVLADPAFQQYAGLSSEDLRKRPDFYEKLRSAGGFDRTLVLKTNMQLATETMRSSLDSDWKMLSEEAKALLIDTSMRPRPAEQQMLEQIQRADNPSRCSCAQSAPEEYQADPTCCARGIELVFTWRKNGDLEVRLNGRLMDSFPRPDIGNGIFFEYLRTDDPFSPDFLERAVDGFPFLLAPLAQIQGITSSVLQAAAPEPEPAKEPAHAFIIKTVGGAAEAFTSHAANLAAAMQQGASDTAANAANTVHSAGDAMRQFGEEAERKRVAAWNQMVAISQQHPADVFAQMVARAKGEKRTEPVIPVEEPEEIVLRSNAPHGKIFRQTTSKWFGETMDAPDEIGPMIHPTMNKTILSLVHFYLLLILIVSFPPTNASKTRFVVRRSCKMIPVSSSELSLGGLDLDSSEKETIVPRREQYRPVQAEYVNPRGSGKKVAPEPPGSDDECCLYPGYDSDPASEGFSPQRIHIDLSSQDGRESTTTPASKKKPSSVKRFFQRPPRSTPKATRRSQSLDCPESERSSASDGSGSGNTKKSWRRKSGEGKPPIPAVKKGSANDKVKKNLSYFL</sequence>
<reference evidence="3" key="1">
    <citation type="submission" date="2020-06" db="EMBL/GenBank/DDBJ databases">
        <authorList>
            <consortium name="Plant Systems Biology data submission"/>
        </authorList>
    </citation>
    <scope>NUCLEOTIDE SEQUENCE</scope>
    <source>
        <strain evidence="3">D6</strain>
    </source>
</reference>
<comment type="caution">
    <text evidence="3">The sequence shown here is derived from an EMBL/GenBank/DDBJ whole genome shotgun (WGS) entry which is preliminary data.</text>
</comment>
<evidence type="ECO:0000313" key="4">
    <source>
        <dbReference type="Proteomes" id="UP001153069"/>
    </source>
</evidence>
<evidence type="ECO:0000313" key="3">
    <source>
        <dbReference type="EMBL" id="CAB9511768.1"/>
    </source>
</evidence>
<dbReference type="Proteomes" id="UP001153069">
    <property type="component" value="Unassembled WGS sequence"/>
</dbReference>
<feature type="compositionally biased region" description="Low complexity" evidence="1">
    <location>
        <begin position="81"/>
        <end position="102"/>
    </location>
</feature>
<feature type="compositionally biased region" description="Polar residues" evidence="1">
    <location>
        <begin position="975"/>
        <end position="988"/>
    </location>
</feature>
<proteinExistence type="predicted"/>
<dbReference type="InterPro" id="IPR016089">
    <property type="entry name" value="Chalcone_isomerase_bundle_sf"/>
</dbReference>